<comment type="caution">
    <text evidence="4">The sequence shown here is derived from an EMBL/GenBank/DDBJ whole genome shotgun (WGS) entry which is preliminary data.</text>
</comment>
<evidence type="ECO:0000313" key="5">
    <source>
        <dbReference type="Proteomes" id="UP000607653"/>
    </source>
</evidence>
<feature type="domain" description="K+ potassium transporter integral membrane" evidence="3">
    <location>
        <begin position="25"/>
        <end position="106"/>
    </location>
</feature>
<keyword evidence="2" id="KW-0472">Membrane</keyword>
<feature type="transmembrane region" description="Helical" evidence="2">
    <location>
        <begin position="104"/>
        <end position="127"/>
    </location>
</feature>
<organism evidence="4 5">
    <name type="scientific">Nelumbo nucifera</name>
    <name type="common">Sacred lotus</name>
    <dbReference type="NCBI Taxonomy" id="4432"/>
    <lineage>
        <taxon>Eukaryota</taxon>
        <taxon>Viridiplantae</taxon>
        <taxon>Streptophyta</taxon>
        <taxon>Embryophyta</taxon>
        <taxon>Tracheophyta</taxon>
        <taxon>Spermatophyta</taxon>
        <taxon>Magnoliopsida</taxon>
        <taxon>Proteales</taxon>
        <taxon>Nelumbonaceae</taxon>
        <taxon>Nelumbo</taxon>
    </lineage>
</organism>
<keyword evidence="2" id="KW-1133">Transmembrane helix</keyword>
<keyword evidence="2" id="KW-0812">Transmembrane</keyword>
<evidence type="ECO:0000256" key="2">
    <source>
        <dbReference type="SAM" id="Phobius"/>
    </source>
</evidence>
<evidence type="ECO:0000313" key="4">
    <source>
        <dbReference type="EMBL" id="DAD19091.1"/>
    </source>
</evidence>
<protein>
    <recommendedName>
        <fullName evidence="3">K+ potassium transporter integral membrane domain-containing protein</fullName>
    </recommendedName>
</protein>
<dbReference type="AlphaFoldDB" id="A0A822XIX8"/>
<name>A0A822XIX8_NELNU</name>
<gene>
    <name evidence="4" type="ORF">HUJ06_020554</name>
</gene>
<dbReference type="PANTHER" id="PTHR30540:SF83">
    <property type="entry name" value="K+ POTASSIUM TRANSPORTER"/>
    <property type="match status" value="1"/>
</dbReference>
<evidence type="ECO:0000256" key="1">
    <source>
        <dbReference type="ARBA" id="ARBA00008440"/>
    </source>
</evidence>
<dbReference type="EMBL" id="DUZY01000001">
    <property type="protein sequence ID" value="DAD19091.1"/>
    <property type="molecule type" value="Genomic_DNA"/>
</dbReference>
<reference evidence="4 5" key="1">
    <citation type="journal article" date="2020" name="Mol. Biol. Evol.">
        <title>Distinct Expression and Methylation Patterns for Genes with Different Fates following a Single Whole-Genome Duplication in Flowering Plants.</title>
        <authorList>
            <person name="Shi T."/>
            <person name="Rahmani R.S."/>
            <person name="Gugger P.F."/>
            <person name="Wang M."/>
            <person name="Li H."/>
            <person name="Zhang Y."/>
            <person name="Li Z."/>
            <person name="Wang Q."/>
            <person name="Van de Peer Y."/>
            <person name="Marchal K."/>
            <person name="Chen J."/>
        </authorList>
    </citation>
    <scope>NUCLEOTIDE SEQUENCE [LARGE SCALE GENOMIC DNA]</scope>
    <source>
        <tissue evidence="4">Leaf</tissue>
    </source>
</reference>
<sequence>MLFPLYSELRVVFLNFRHYMHDCYVCDSLLVALLIIVVWQKKNAIFAFDQGCLSFIFLSTDPSLRGGWMPLVLSTIFLIFMFVWNLGTKRKYIFDLQNKVSMKWILTLGPSLGITRVPGIGLIYRVGYWSSVIFSHFVINLPAFYQVLVFVCTYVPVPYISVDERCLIGQIGPKGYRLYRFIV</sequence>
<feature type="transmembrane region" description="Helical" evidence="2">
    <location>
        <begin position="21"/>
        <end position="39"/>
    </location>
</feature>
<dbReference type="Pfam" id="PF02705">
    <property type="entry name" value="K_trans"/>
    <property type="match status" value="1"/>
</dbReference>
<dbReference type="Proteomes" id="UP000607653">
    <property type="component" value="Unassembled WGS sequence"/>
</dbReference>
<proteinExistence type="inferred from homology"/>
<dbReference type="InterPro" id="IPR053951">
    <property type="entry name" value="K_trans_N"/>
</dbReference>
<dbReference type="InterPro" id="IPR003855">
    <property type="entry name" value="K+_transporter"/>
</dbReference>
<feature type="transmembrane region" description="Helical" evidence="2">
    <location>
        <begin position="67"/>
        <end position="84"/>
    </location>
</feature>
<keyword evidence="5" id="KW-1185">Reference proteome</keyword>
<dbReference type="PANTHER" id="PTHR30540">
    <property type="entry name" value="OSMOTIC STRESS POTASSIUM TRANSPORTER"/>
    <property type="match status" value="1"/>
</dbReference>
<dbReference type="GO" id="GO:0016020">
    <property type="term" value="C:membrane"/>
    <property type="evidence" value="ECO:0007669"/>
    <property type="project" value="InterPro"/>
</dbReference>
<comment type="similarity">
    <text evidence="1">Belongs to the HAK/KUP transporter (TC 2.A.72.3) family.</text>
</comment>
<accession>A0A822XIX8</accession>
<dbReference type="GO" id="GO:0015079">
    <property type="term" value="F:potassium ion transmembrane transporter activity"/>
    <property type="evidence" value="ECO:0007669"/>
    <property type="project" value="InterPro"/>
</dbReference>
<evidence type="ECO:0000259" key="3">
    <source>
        <dbReference type="Pfam" id="PF02705"/>
    </source>
</evidence>
<feature type="transmembrane region" description="Helical" evidence="2">
    <location>
        <begin position="133"/>
        <end position="155"/>
    </location>
</feature>